<dbReference type="Proteomes" id="UP000190675">
    <property type="component" value="Chromosome I"/>
</dbReference>
<dbReference type="AlphaFoldDB" id="A0A1M5SLI5"/>
<dbReference type="PRINTS" id="PR00080">
    <property type="entry name" value="SDRFAMILY"/>
</dbReference>
<comment type="similarity">
    <text evidence="1">Belongs to the short-chain dehydrogenases/reductases (SDR) family.</text>
</comment>
<organism evidence="2 3">
    <name type="scientific">Bradyrhizobium erythrophlei</name>
    <dbReference type="NCBI Taxonomy" id="1437360"/>
    <lineage>
        <taxon>Bacteria</taxon>
        <taxon>Pseudomonadati</taxon>
        <taxon>Pseudomonadota</taxon>
        <taxon>Alphaproteobacteria</taxon>
        <taxon>Hyphomicrobiales</taxon>
        <taxon>Nitrobacteraceae</taxon>
        <taxon>Bradyrhizobium</taxon>
    </lineage>
</organism>
<gene>
    <name evidence="2" type="ORF">SAMN05444169_7203</name>
</gene>
<dbReference type="RefSeq" id="WP_079570298.1">
    <property type="nucleotide sequence ID" value="NZ_LT670818.1"/>
</dbReference>
<dbReference type="PANTHER" id="PTHR42760">
    <property type="entry name" value="SHORT-CHAIN DEHYDROGENASES/REDUCTASES FAMILY MEMBER"/>
    <property type="match status" value="1"/>
</dbReference>
<reference evidence="2 3" key="1">
    <citation type="submission" date="2016-11" db="EMBL/GenBank/DDBJ databases">
        <authorList>
            <person name="Jaros S."/>
            <person name="Januszkiewicz K."/>
            <person name="Wedrychowicz H."/>
        </authorList>
    </citation>
    <scope>NUCLEOTIDE SEQUENCE [LARGE SCALE GENOMIC DNA]</scope>
    <source>
        <strain evidence="2 3">GAS242</strain>
    </source>
</reference>
<dbReference type="SUPFAM" id="SSF51735">
    <property type="entry name" value="NAD(P)-binding Rossmann-fold domains"/>
    <property type="match status" value="1"/>
</dbReference>
<dbReference type="GO" id="GO:0016616">
    <property type="term" value="F:oxidoreductase activity, acting on the CH-OH group of donors, NAD or NADP as acceptor"/>
    <property type="evidence" value="ECO:0007669"/>
    <property type="project" value="TreeGrafter"/>
</dbReference>
<dbReference type="Gene3D" id="3.40.50.720">
    <property type="entry name" value="NAD(P)-binding Rossmann-like Domain"/>
    <property type="match status" value="1"/>
</dbReference>
<sequence>MARLEGKIALITGAGSGVGRAAMQVFSKEGAKVVGVSRTQSALDETLKLVEAAGGKGAVVSADLATEAGAAKAMKATLDAFGRIDILVNSAGVGYSWMEKSEGSMNDIATTSLDKWNEVIGINLTSCFLMSKLAVLEMKKQGGGAIVNVTSISGFQGLGAAHTYCAAKGGSINLTRAMCVAYAMDNIRTNCIAPGFIDTPMVASVLNLFDDPNMADRLTPMRRPGTPEEMAYGCLYLASDEASYCNGTVLVIDGGTTARQ</sequence>
<dbReference type="PROSITE" id="PS00061">
    <property type="entry name" value="ADH_SHORT"/>
    <property type="match status" value="1"/>
</dbReference>
<dbReference type="PRINTS" id="PR00081">
    <property type="entry name" value="GDHRDH"/>
</dbReference>
<protein>
    <submittedName>
        <fullName evidence="2">NAD(P)-dependent dehydrogenase, short-chain alcohol dehydrogenase family</fullName>
    </submittedName>
</protein>
<dbReference type="InterPro" id="IPR020904">
    <property type="entry name" value="Sc_DH/Rdtase_CS"/>
</dbReference>
<dbReference type="FunFam" id="3.40.50.720:FF:000084">
    <property type="entry name" value="Short-chain dehydrogenase reductase"/>
    <property type="match status" value="1"/>
</dbReference>
<dbReference type="Pfam" id="PF13561">
    <property type="entry name" value="adh_short_C2"/>
    <property type="match status" value="1"/>
</dbReference>
<dbReference type="InterPro" id="IPR002347">
    <property type="entry name" value="SDR_fam"/>
</dbReference>
<evidence type="ECO:0000256" key="1">
    <source>
        <dbReference type="ARBA" id="ARBA00006484"/>
    </source>
</evidence>
<accession>A0A1M5SLI5</accession>
<dbReference type="InterPro" id="IPR036291">
    <property type="entry name" value="NAD(P)-bd_dom_sf"/>
</dbReference>
<dbReference type="CDD" id="cd05233">
    <property type="entry name" value="SDR_c"/>
    <property type="match status" value="1"/>
</dbReference>
<dbReference type="OrthoDB" id="7568484at2"/>
<evidence type="ECO:0000313" key="2">
    <source>
        <dbReference type="EMBL" id="SHH39098.1"/>
    </source>
</evidence>
<evidence type="ECO:0000313" key="3">
    <source>
        <dbReference type="Proteomes" id="UP000190675"/>
    </source>
</evidence>
<proteinExistence type="inferred from homology"/>
<name>A0A1M5SLI5_9BRAD</name>
<dbReference type="EMBL" id="LT670818">
    <property type="protein sequence ID" value="SHH39098.1"/>
    <property type="molecule type" value="Genomic_DNA"/>
</dbReference>